<gene>
    <name evidence="1" type="ORF">DSO57_1023371</name>
</gene>
<keyword evidence="2" id="KW-1185">Reference proteome</keyword>
<reference evidence="1" key="1">
    <citation type="submission" date="2022-04" db="EMBL/GenBank/DDBJ databases">
        <title>Genome of the entomopathogenic fungus Entomophthora muscae.</title>
        <authorList>
            <person name="Elya C."/>
            <person name="Lovett B.R."/>
            <person name="Lee E."/>
            <person name="Macias A.M."/>
            <person name="Hajek A.E."/>
            <person name="De Bivort B.L."/>
            <person name="Kasson M.T."/>
            <person name="De Fine Licht H.H."/>
            <person name="Stajich J.E."/>
        </authorList>
    </citation>
    <scope>NUCLEOTIDE SEQUENCE</scope>
    <source>
        <strain evidence="1">Berkeley</strain>
    </source>
</reference>
<comment type="caution">
    <text evidence="1">The sequence shown here is derived from an EMBL/GenBank/DDBJ whole genome shotgun (WGS) entry which is preliminary data.</text>
</comment>
<protein>
    <submittedName>
        <fullName evidence="1">Uncharacterized protein</fullName>
    </submittedName>
</protein>
<dbReference type="Proteomes" id="UP001165960">
    <property type="component" value="Unassembled WGS sequence"/>
</dbReference>
<accession>A0ACC2RU02</accession>
<proteinExistence type="predicted"/>
<evidence type="ECO:0000313" key="1">
    <source>
        <dbReference type="EMBL" id="KAJ9053526.1"/>
    </source>
</evidence>
<organism evidence="1 2">
    <name type="scientific">Entomophthora muscae</name>
    <dbReference type="NCBI Taxonomy" id="34485"/>
    <lineage>
        <taxon>Eukaryota</taxon>
        <taxon>Fungi</taxon>
        <taxon>Fungi incertae sedis</taxon>
        <taxon>Zoopagomycota</taxon>
        <taxon>Entomophthoromycotina</taxon>
        <taxon>Entomophthoromycetes</taxon>
        <taxon>Entomophthorales</taxon>
        <taxon>Entomophthoraceae</taxon>
        <taxon>Entomophthora</taxon>
    </lineage>
</organism>
<dbReference type="EMBL" id="QTSX02006511">
    <property type="protein sequence ID" value="KAJ9053526.1"/>
    <property type="molecule type" value="Genomic_DNA"/>
</dbReference>
<evidence type="ECO:0000313" key="2">
    <source>
        <dbReference type="Proteomes" id="UP001165960"/>
    </source>
</evidence>
<sequence length="428" mass="46775">MKEKKDEFGLTPEAESHIEHRTGGTFGAYVNIVCVVAGTGTLGLPFALNQGGWVAVSLFPLVAVICMFTSKLLIECLYCREGERLEEFSDVGRAAFGTFGYYFVKVFQYSITLSAPCIYILLSGLNLHQMVMQLAGHDVVGQRVWILISGIVVAFPVCSMKTLREATILAVFGAVSTIVVVLVVVIQGGIQYTSTDYIAPATAIVKWEGLPIALATVSFSYGGNVVYPHVEATMRNPRDWNRAMFFAVLTITTMYIVVGIPGYLYYGEKAQSPILDSLPAGAGSITSYVLITLHVLLAAPIYLCSFCLEQERMLKVDTQFMSPRHELGLRVLMRASVTAILTLTAMFVPFFSDLMGLMGAISSCIIVFLVPTICHYKLFGFSRRPMWHHPVALAVMVVGFTGLILGSISSVRTLIEHIKTGVTVSAHH</sequence>
<name>A0ACC2RU02_9FUNG</name>